<proteinExistence type="predicted"/>
<feature type="compositionally biased region" description="Low complexity" evidence="1">
    <location>
        <begin position="28"/>
        <end position="37"/>
    </location>
</feature>
<organism evidence="2 3">
    <name type="scientific">Boletus reticuloceps</name>
    <dbReference type="NCBI Taxonomy" id="495285"/>
    <lineage>
        <taxon>Eukaryota</taxon>
        <taxon>Fungi</taxon>
        <taxon>Dikarya</taxon>
        <taxon>Basidiomycota</taxon>
        <taxon>Agaricomycotina</taxon>
        <taxon>Agaricomycetes</taxon>
        <taxon>Agaricomycetidae</taxon>
        <taxon>Boletales</taxon>
        <taxon>Boletineae</taxon>
        <taxon>Boletaceae</taxon>
        <taxon>Boletoideae</taxon>
        <taxon>Boletus</taxon>
    </lineage>
</organism>
<accession>A0A8I2YFC3</accession>
<feature type="compositionally biased region" description="Polar residues" evidence="1">
    <location>
        <begin position="13"/>
        <end position="22"/>
    </location>
</feature>
<reference evidence="2" key="1">
    <citation type="submission" date="2021-03" db="EMBL/GenBank/DDBJ databases">
        <title>Evolutionary innovations through gain and loss of genes in the ectomycorrhizal Boletales.</title>
        <authorList>
            <person name="Wu G."/>
            <person name="Miyauchi S."/>
            <person name="Morin E."/>
            <person name="Yang Z.-L."/>
            <person name="Xu J."/>
            <person name="Martin F.M."/>
        </authorList>
    </citation>
    <scope>NUCLEOTIDE SEQUENCE</scope>
    <source>
        <strain evidence="2">BR01</strain>
    </source>
</reference>
<evidence type="ECO:0000313" key="2">
    <source>
        <dbReference type="EMBL" id="KAG6370827.1"/>
    </source>
</evidence>
<protein>
    <submittedName>
        <fullName evidence="2">Uncharacterized protein</fullName>
    </submittedName>
</protein>
<dbReference type="AlphaFoldDB" id="A0A8I2YFC3"/>
<dbReference type="Proteomes" id="UP000683000">
    <property type="component" value="Unassembled WGS sequence"/>
</dbReference>
<feature type="compositionally biased region" description="Acidic residues" evidence="1">
    <location>
        <begin position="46"/>
        <end position="57"/>
    </location>
</feature>
<evidence type="ECO:0000313" key="3">
    <source>
        <dbReference type="Proteomes" id="UP000683000"/>
    </source>
</evidence>
<feature type="region of interest" description="Disordered" evidence="1">
    <location>
        <begin position="9"/>
        <end position="57"/>
    </location>
</feature>
<sequence length="119" mass="13283">MDRIIVRKMDLLQNRSPTRSLRQGSQGGASHHAGGQQRSVFPFQPPEDDDSSFVSEDTDSAGIQWRVQVAVKSLRYFVSEDPEENQRKLESNNKVGSVFDLPTHALTSGGRFSAEKCVF</sequence>
<dbReference type="EMBL" id="JAGFBS010000044">
    <property type="protein sequence ID" value="KAG6370827.1"/>
    <property type="molecule type" value="Genomic_DNA"/>
</dbReference>
<name>A0A8I2YFC3_9AGAM</name>
<gene>
    <name evidence="2" type="ORF">JVT61DRAFT_11039</name>
</gene>
<evidence type="ECO:0000256" key="1">
    <source>
        <dbReference type="SAM" id="MobiDB-lite"/>
    </source>
</evidence>
<comment type="caution">
    <text evidence="2">The sequence shown here is derived from an EMBL/GenBank/DDBJ whole genome shotgun (WGS) entry which is preliminary data.</text>
</comment>
<keyword evidence="3" id="KW-1185">Reference proteome</keyword>